<accession>A0A1F8GP46</accession>
<comment type="caution">
    <text evidence="1">The sequence shown here is derived from an EMBL/GenBank/DDBJ whole genome shotgun (WGS) entry which is preliminary data.</text>
</comment>
<evidence type="ECO:0000313" key="2">
    <source>
        <dbReference type="Proteomes" id="UP000178444"/>
    </source>
</evidence>
<name>A0A1F8GP46_9BACT</name>
<organism evidence="1 2">
    <name type="scientific">Candidatus Yanofskybacteria bacterium RIFCSPLOWO2_01_FULL_49_17</name>
    <dbReference type="NCBI Taxonomy" id="1802700"/>
    <lineage>
        <taxon>Bacteria</taxon>
        <taxon>Candidatus Yanofskyibacteriota</taxon>
    </lineage>
</organism>
<protein>
    <submittedName>
        <fullName evidence="1">Uncharacterized protein</fullName>
    </submittedName>
</protein>
<proteinExistence type="predicted"/>
<dbReference type="EMBL" id="MGKO01000016">
    <property type="protein sequence ID" value="OGN27101.1"/>
    <property type="molecule type" value="Genomic_DNA"/>
</dbReference>
<reference evidence="1 2" key="1">
    <citation type="journal article" date="2016" name="Nat. Commun.">
        <title>Thousands of microbial genomes shed light on interconnected biogeochemical processes in an aquifer system.</title>
        <authorList>
            <person name="Anantharaman K."/>
            <person name="Brown C.T."/>
            <person name="Hug L.A."/>
            <person name="Sharon I."/>
            <person name="Castelle C.J."/>
            <person name="Probst A.J."/>
            <person name="Thomas B.C."/>
            <person name="Singh A."/>
            <person name="Wilkins M.J."/>
            <person name="Karaoz U."/>
            <person name="Brodie E.L."/>
            <person name="Williams K.H."/>
            <person name="Hubbard S.S."/>
            <person name="Banfield J.F."/>
        </authorList>
    </citation>
    <scope>NUCLEOTIDE SEQUENCE [LARGE SCALE GENOMIC DNA]</scope>
</reference>
<gene>
    <name evidence="1" type="ORF">A2941_00170</name>
</gene>
<dbReference type="Proteomes" id="UP000178444">
    <property type="component" value="Unassembled WGS sequence"/>
</dbReference>
<dbReference type="AlphaFoldDB" id="A0A1F8GP46"/>
<evidence type="ECO:0000313" key="1">
    <source>
        <dbReference type="EMBL" id="OGN27101.1"/>
    </source>
</evidence>
<sequence>MKTRLKFSEKQIAPWQEFADQERGDESECRVAQALDILIRDGEIRSYIRSEQYDQYDRFGIDFMVFLEADTCVPLQVKSSQTGLENHLWVKRSEIPCIIAHRHLSPEMLAEELKKVLGIWVEPLRQAIPELDYEELNATIGDMVS</sequence>